<proteinExistence type="predicted"/>
<keyword evidence="1" id="KW-1133">Transmembrane helix</keyword>
<feature type="transmembrane region" description="Helical" evidence="1">
    <location>
        <begin position="40"/>
        <end position="62"/>
    </location>
</feature>
<keyword evidence="3" id="KW-1185">Reference proteome</keyword>
<reference evidence="2 3" key="1">
    <citation type="journal article" date="2013" name="Genome Announc.">
        <title>Genome Sequence of Staphylococcus massiliensis Strain S46, Isolated from the Surface of Healthy Human Skin.</title>
        <authorList>
            <person name="Srivastav R."/>
            <person name="Singh A."/>
            <person name="Jangir P.K."/>
            <person name="Kumari C."/>
            <person name="Muduli S."/>
            <person name="Sharma R."/>
        </authorList>
    </citation>
    <scope>NUCLEOTIDE SEQUENCE [LARGE SCALE GENOMIC DNA]</scope>
    <source>
        <strain evidence="2 3">S46</strain>
    </source>
</reference>
<sequence length="91" mass="10669">MLKRLAGLVPWNILNGGVSVFETITDFYNRYVYRSKSKKLTYISIALSAINALTTFFFAFNVKRNYKRFFRLLRVGGSAYSIYKRIKKHKS</sequence>
<protein>
    <submittedName>
        <fullName evidence="2">Uncharacterized protein</fullName>
    </submittedName>
</protein>
<dbReference type="Proteomes" id="UP000009885">
    <property type="component" value="Unassembled WGS sequence"/>
</dbReference>
<name>K9ALH3_9STAP</name>
<gene>
    <name evidence="2" type="ORF">C273_05937</name>
</gene>
<keyword evidence="1" id="KW-0472">Membrane</keyword>
<evidence type="ECO:0000313" key="2">
    <source>
        <dbReference type="EMBL" id="EKU48223.1"/>
    </source>
</evidence>
<comment type="caution">
    <text evidence="2">The sequence shown here is derived from an EMBL/GenBank/DDBJ whole genome shotgun (WGS) entry which is preliminary data.</text>
</comment>
<organism evidence="2 3">
    <name type="scientific">Staphylococcus massiliensis S46</name>
    <dbReference type="NCBI Taxonomy" id="1229783"/>
    <lineage>
        <taxon>Bacteria</taxon>
        <taxon>Bacillati</taxon>
        <taxon>Bacillota</taxon>
        <taxon>Bacilli</taxon>
        <taxon>Bacillales</taxon>
        <taxon>Staphylococcaceae</taxon>
        <taxon>Staphylococcus</taxon>
    </lineage>
</organism>
<keyword evidence="1" id="KW-0812">Transmembrane</keyword>
<dbReference type="PATRIC" id="fig|1229783.3.peg.1201"/>
<dbReference type="OrthoDB" id="2412816at2"/>
<dbReference type="AlphaFoldDB" id="K9ALH3"/>
<accession>K9ALH3</accession>
<evidence type="ECO:0000256" key="1">
    <source>
        <dbReference type="SAM" id="Phobius"/>
    </source>
</evidence>
<dbReference type="RefSeq" id="WP_009383358.1">
    <property type="nucleotide sequence ID" value="NZ_AMSQ01000007.1"/>
</dbReference>
<evidence type="ECO:0000313" key="3">
    <source>
        <dbReference type="Proteomes" id="UP000009885"/>
    </source>
</evidence>
<dbReference type="EMBL" id="AMSQ01000007">
    <property type="protein sequence ID" value="EKU48223.1"/>
    <property type="molecule type" value="Genomic_DNA"/>
</dbReference>